<comment type="subcellular location">
    <subcellularLocation>
        <location evidence="1 9">Cell outer membrane</location>
        <topology evidence="1 9">Multi-pass membrane protein</topology>
    </subcellularLocation>
</comment>
<dbReference type="AlphaFoldDB" id="A0A432Z964"/>
<dbReference type="InterPro" id="IPR010916">
    <property type="entry name" value="TonB_box_CS"/>
</dbReference>
<feature type="domain" description="TonB-dependent receptor-like beta-barrel" evidence="13">
    <location>
        <begin position="296"/>
        <end position="767"/>
    </location>
</feature>
<comment type="caution">
    <text evidence="15">The sequence shown here is derived from an EMBL/GenBank/DDBJ whole genome shotgun (WGS) entry which is preliminary data.</text>
</comment>
<feature type="domain" description="TonB-dependent receptor plug" evidence="14">
    <location>
        <begin position="59"/>
        <end position="175"/>
    </location>
</feature>
<sequence>MQYPKLSHLALVLTAVLSSQPLYAQAQDASSSEAAKEKQETKADETLIVTGTRSMARSQFDTMAPVDVFSKEEVNATASSELTDILTTLAPSFNVQRLPMNDGLVFVRPATMRGLSPDHTLVLINGKRRHRSALLGSRGAQGADLAQIPAAAIKRIEVLRDGAAAQYGSDAIAGVINIILDDSEGVSGYTQAGQYYEGDGFEWQTALRAGTKLANGGHLSATLEYTDADMTSRSRQRPDAIDFEEQTGIEVNDPVQNWGQPERQALRLAFNAEAYLGDTRWYGFATYGESEGVSDFNWRNPLTTSAYRPSPENYPEYDLNELYPAGFSPKFGSEDEDTALTTGFSGEFNSDFSWEASVAYGRNLIDYTMDESINASLGTDSPTSFYIGQLQQTEVNANLDFVYLWESDLFVYPANVAFGAETREETYKIGAGDYASYAVGPAAAEGLPSGSNGFPGFGPQQAGEYDQRSYAAYADIEMPLTDRLTTGVAIRFEDFSEFGDTLDGKFSLRYEMTDSVALRSTISTGFRAPTPGQLESTRIYQGLDTVTLNLFTAGRLSPNSPVAQYFGAKPLEAEDSVSYTLGLTFRTDSGFNASLDMYQIDVDNRFGQSQSYAVTDEIRQELLAQGVAGAESFTSVNFFTNAFDTRTRGVDLAGNYSFSTDYGDIDVAGAVNYNSTEVTRQDGTVNEYNVTRIEDGLPNWSANLSATWHVGNWDYYARVRYFGEWTDAADQASGQIYQDFGAETLFDIAATWNINSQTKVRFGIENLFDNYPDEATFQANRGLIYSRHAPYDTDGGQYYVRFDYAF</sequence>
<dbReference type="STRING" id="1122124.GCA_000423165_00647"/>
<keyword evidence="8 9" id="KW-0998">Cell outer membrane</keyword>
<dbReference type="Gene3D" id="2.40.170.20">
    <property type="entry name" value="TonB-dependent receptor, beta-barrel domain"/>
    <property type="match status" value="1"/>
</dbReference>
<protein>
    <submittedName>
        <fullName evidence="15">TonB-dependent receptor</fullName>
    </submittedName>
</protein>
<feature type="signal peptide" evidence="12">
    <location>
        <begin position="1"/>
        <end position="24"/>
    </location>
</feature>
<comment type="similarity">
    <text evidence="9 11">Belongs to the TonB-dependent receptor family.</text>
</comment>
<evidence type="ECO:0000256" key="2">
    <source>
        <dbReference type="ARBA" id="ARBA00022448"/>
    </source>
</evidence>
<dbReference type="GO" id="GO:0009279">
    <property type="term" value="C:cell outer membrane"/>
    <property type="evidence" value="ECO:0007669"/>
    <property type="project" value="UniProtKB-SubCell"/>
</dbReference>
<dbReference type="InterPro" id="IPR000531">
    <property type="entry name" value="Beta-barrel_TonB"/>
</dbReference>
<keyword evidence="3 9" id="KW-1134">Transmembrane beta strand</keyword>
<keyword evidence="2 9" id="KW-0813">Transport</keyword>
<keyword evidence="4 9" id="KW-0812">Transmembrane</keyword>
<dbReference type="PROSITE" id="PS00430">
    <property type="entry name" value="TONB_DEPENDENT_REC_1"/>
    <property type="match status" value="1"/>
</dbReference>
<dbReference type="Pfam" id="PF00593">
    <property type="entry name" value="TonB_dep_Rec_b-barrel"/>
    <property type="match status" value="1"/>
</dbReference>
<evidence type="ECO:0000256" key="4">
    <source>
        <dbReference type="ARBA" id="ARBA00022692"/>
    </source>
</evidence>
<dbReference type="EMBL" id="PIQE01000001">
    <property type="protein sequence ID" value="RUO74465.1"/>
    <property type="molecule type" value="Genomic_DNA"/>
</dbReference>
<dbReference type="Proteomes" id="UP000287022">
    <property type="component" value="Unassembled WGS sequence"/>
</dbReference>
<evidence type="ECO:0000256" key="10">
    <source>
        <dbReference type="PROSITE-ProRule" id="PRU10143"/>
    </source>
</evidence>
<reference evidence="16" key="1">
    <citation type="journal article" date="2018" name="Front. Microbiol.">
        <title>Genome-Based Analysis Reveals the Taxonomy and Diversity of the Family Idiomarinaceae.</title>
        <authorList>
            <person name="Liu Y."/>
            <person name="Lai Q."/>
            <person name="Shao Z."/>
        </authorList>
    </citation>
    <scope>NUCLEOTIDE SEQUENCE [LARGE SCALE GENOMIC DNA]</scope>
    <source>
        <strain evidence="16">c121</strain>
    </source>
</reference>
<keyword evidence="16" id="KW-1185">Reference proteome</keyword>
<keyword evidence="5 12" id="KW-0732">Signal</keyword>
<gene>
    <name evidence="15" type="ORF">CWI80_03755</name>
</gene>
<dbReference type="PANTHER" id="PTHR47234">
    <property type="match status" value="1"/>
</dbReference>
<evidence type="ECO:0000256" key="11">
    <source>
        <dbReference type="RuleBase" id="RU003357"/>
    </source>
</evidence>
<evidence type="ECO:0000256" key="1">
    <source>
        <dbReference type="ARBA" id="ARBA00004571"/>
    </source>
</evidence>
<dbReference type="CDD" id="cd01347">
    <property type="entry name" value="ligand_gated_channel"/>
    <property type="match status" value="1"/>
</dbReference>
<evidence type="ECO:0000256" key="8">
    <source>
        <dbReference type="ARBA" id="ARBA00023237"/>
    </source>
</evidence>
<dbReference type="PROSITE" id="PS52016">
    <property type="entry name" value="TONB_DEPENDENT_REC_3"/>
    <property type="match status" value="1"/>
</dbReference>
<evidence type="ECO:0000256" key="7">
    <source>
        <dbReference type="ARBA" id="ARBA00023136"/>
    </source>
</evidence>
<accession>A0A432Z964</accession>
<evidence type="ECO:0000256" key="9">
    <source>
        <dbReference type="PROSITE-ProRule" id="PRU01360"/>
    </source>
</evidence>
<dbReference type="InterPro" id="IPR037066">
    <property type="entry name" value="Plug_dom_sf"/>
</dbReference>
<name>A0A432Z964_9GAMM</name>
<dbReference type="PANTHER" id="PTHR47234:SF3">
    <property type="entry name" value="SECRETIN_TONB SHORT N-TERMINAL DOMAIN-CONTAINING PROTEIN"/>
    <property type="match status" value="1"/>
</dbReference>
<evidence type="ECO:0000259" key="13">
    <source>
        <dbReference type="Pfam" id="PF00593"/>
    </source>
</evidence>
<feature type="chain" id="PRO_5019423750" evidence="12">
    <location>
        <begin position="25"/>
        <end position="806"/>
    </location>
</feature>
<keyword evidence="15" id="KW-0675">Receptor</keyword>
<dbReference type="SUPFAM" id="SSF56935">
    <property type="entry name" value="Porins"/>
    <property type="match status" value="1"/>
</dbReference>
<evidence type="ECO:0000256" key="5">
    <source>
        <dbReference type="ARBA" id="ARBA00022729"/>
    </source>
</evidence>
<dbReference type="InterPro" id="IPR012910">
    <property type="entry name" value="Plug_dom"/>
</dbReference>
<dbReference type="Pfam" id="PF07715">
    <property type="entry name" value="Plug"/>
    <property type="match status" value="1"/>
</dbReference>
<dbReference type="InterPro" id="IPR039426">
    <property type="entry name" value="TonB-dep_rcpt-like"/>
</dbReference>
<dbReference type="RefSeq" id="WP_026861687.1">
    <property type="nucleotide sequence ID" value="NZ_PIQE01000001.1"/>
</dbReference>
<proteinExistence type="inferred from homology"/>
<feature type="short sequence motif" description="TonB box" evidence="10">
    <location>
        <begin position="46"/>
        <end position="52"/>
    </location>
</feature>
<evidence type="ECO:0000313" key="16">
    <source>
        <dbReference type="Proteomes" id="UP000287022"/>
    </source>
</evidence>
<keyword evidence="6 10" id="KW-0798">TonB box</keyword>
<evidence type="ECO:0000256" key="12">
    <source>
        <dbReference type="SAM" id="SignalP"/>
    </source>
</evidence>
<evidence type="ECO:0000259" key="14">
    <source>
        <dbReference type="Pfam" id="PF07715"/>
    </source>
</evidence>
<dbReference type="Gene3D" id="2.170.130.10">
    <property type="entry name" value="TonB-dependent receptor, plug domain"/>
    <property type="match status" value="1"/>
</dbReference>
<organism evidence="15 16">
    <name type="scientific">Pseudidiomarina sediminum</name>
    <dbReference type="NCBI Taxonomy" id="431675"/>
    <lineage>
        <taxon>Bacteria</taxon>
        <taxon>Pseudomonadati</taxon>
        <taxon>Pseudomonadota</taxon>
        <taxon>Gammaproteobacteria</taxon>
        <taxon>Alteromonadales</taxon>
        <taxon>Idiomarinaceae</taxon>
        <taxon>Pseudidiomarina</taxon>
    </lineage>
</organism>
<keyword evidence="7 9" id="KW-0472">Membrane</keyword>
<dbReference type="InterPro" id="IPR036942">
    <property type="entry name" value="Beta-barrel_TonB_sf"/>
</dbReference>
<evidence type="ECO:0000313" key="15">
    <source>
        <dbReference type="EMBL" id="RUO74465.1"/>
    </source>
</evidence>
<evidence type="ECO:0000256" key="6">
    <source>
        <dbReference type="ARBA" id="ARBA00023077"/>
    </source>
</evidence>
<evidence type="ECO:0000256" key="3">
    <source>
        <dbReference type="ARBA" id="ARBA00022452"/>
    </source>
</evidence>